<dbReference type="InterPro" id="IPR006016">
    <property type="entry name" value="UspA"/>
</dbReference>
<comment type="subcellular location">
    <subcellularLocation>
        <location evidence="2">Cytoplasm</location>
    </subcellularLocation>
</comment>
<dbReference type="Pfam" id="PF00582">
    <property type="entry name" value="Usp"/>
    <property type="match status" value="1"/>
</dbReference>
<dbReference type="InterPro" id="IPR006015">
    <property type="entry name" value="Universal_stress_UspA"/>
</dbReference>
<dbReference type="PRINTS" id="PR01438">
    <property type="entry name" value="UNVRSLSTRESS"/>
</dbReference>
<evidence type="ECO:0000256" key="1">
    <source>
        <dbReference type="ARBA" id="ARBA00008791"/>
    </source>
</evidence>
<reference evidence="5" key="1">
    <citation type="journal article" date="2012" name="PLoS ONE">
        <title>The success of Acinetobacter species; genetic, metabolic and virulence attributes.</title>
        <authorList>
            <person name="Peleg A.Y."/>
            <person name="de Breij A."/>
            <person name="Adams M.D."/>
            <person name="Cerqueira G.M."/>
            <person name="Mocali S."/>
            <person name="Galardini M."/>
            <person name="Nibbering P.H."/>
            <person name="Earl A.M."/>
            <person name="Ward D.V."/>
            <person name="Paterson D.L."/>
            <person name="Seifert H."/>
            <person name="Dijkshoorn L."/>
        </authorList>
    </citation>
    <scope>NUCLEOTIDE SEQUENCE [LARGE SCALE GENOMIC DNA]</scope>
    <source>
        <strain evidence="5">ATCC 19606 / DSM 30007 / JCM 6841 / CCUG 19606 / CIP 70.34 / NBRC 109757 / NCIMB 12457 / NCTC 12156 / 81</strain>
    </source>
</reference>
<dbReference type="AlphaFoldDB" id="D0C6J5"/>
<dbReference type="CDD" id="cd00293">
    <property type="entry name" value="USP-like"/>
    <property type="match status" value="1"/>
</dbReference>
<dbReference type="Gene3D" id="3.40.50.620">
    <property type="entry name" value="HUPs"/>
    <property type="match status" value="1"/>
</dbReference>
<proteinExistence type="inferred from homology"/>
<evidence type="ECO:0000256" key="2">
    <source>
        <dbReference type="PIRNR" id="PIRNR006276"/>
    </source>
</evidence>
<keyword evidence="2" id="KW-0963">Cytoplasm</keyword>
<feature type="domain" description="UspA" evidence="3">
    <location>
        <begin position="12"/>
        <end position="154"/>
    </location>
</feature>
<comment type="similarity">
    <text evidence="1 2">Belongs to the universal stress protein A family.</text>
</comment>
<accession>D0C6J5</accession>
<dbReference type="PANTHER" id="PTHR46268">
    <property type="entry name" value="STRESS RESPONSE PROTEIN NHAX"/>
    <property type="match status" value="1"/>
</dbReference>
<evidence type="ECO:0000313" key="4">
    <source>
        <dbReference type="EMBL" id="EEX04610.1"/>
    </source>
</evidence>
<dbReference type="PANTHER" id="PTHR46268:SF6">
    <property type="entry name" value="UNIVERSAL STRESS PROTEIN UP12"/>
    <property type="match status" value="1"/>
</dbReference>
<dbReference type="EMBL" id="GG704572">
    <property type="protein sequence ID" value="EEX04610.1"/>
    <property type="molecule type" value="Genomic_DNA"/>
</dbReference>
<dbReference type="InterPro" id="IPR014729">
    <property type="entry name" value="Rossmann-like_a/b/a_fold"/>
</dbReference>
<name>D0C6J5_ACIB2</name>
<sequence length="156" mass="17065">MSQDNKEQYMSYHHILVPVDGSPTSLIAVNHAASLAKAFSSKVTLVYALTIDPFISVEIIDSTEIAQDYFNKARASIQSILDQAKEQFSQHGISVETKIVEGQTIHTEIIKAATELKADLLVIGSHGRKGFKKFFLGSVTQALLGEIHVPVLVVTE</sequence>
<dbReference type="SUPFAM" id="SSF52402">
    <property type="entry name" value="Adenine nucleotide alpha hydrolases-like"/>
    <property type="match status" value="1"/>
</dbReference>
<dbReference type="Proteomes" id="UP000005740">
    <property type="component" value="Unassembled WGS sequence"/>
</dbReference>
<evidence type="ECO:0000313" key="5">
    <source>
        <dbReference type="Proteomes" id="UP000005740"/>
    </source>
</evidence>
<organism evidence="4 5">
    <name type="scientific">Acinetobacter baumannii (strain ATCC 19606 / DSM 30007 / JCM 6841 / CCUG 19606 / CIP 70.34 / NBRC 109757 / NCIMB 12457 / NCTC 12156 / 81)</name>
    <dbReference type="NCBI Taxonomy" id="575584"/>
    <lineage>
        <taxon>Bacteria</taxon>
        <taxon>Pseudomonadati</taxon>
        <taxon>Pseudomonadota</taxon>
        <taxon>Gammaproteobacteria</taxon>
        <taxon>Moraxellales</taxon>
        <taxon>Moraxellaceae</taxon>
        <taxon>Acinetobacter</taxon>
        <taxon>Acinetobacter calcoaceticus/baumannii complex</taxon>
    </lineage>
</organism>
<gene>
    <name evidence="4" type="ORF">HMPREF0010_00375</name>
</gene>
<dbReference type="BioCyc" id="ABAU575584-HMP:GM69-380-MONOMER"/>
<dbReference type="GO" id="GO:0005737">
    <property type="term" value="C:cytoplasm"/>
    <property type="evidence" value="ECO:0007669"/>
    <property type="project" value="UniProtKB-SubCell"/>
</dbReference>
<dbReference type="PIRSF" id="PIRSF006276">
    <property type="entry name" value="UspA"/>
    <property type="match status" value="1"/>
</dbReference>
<evidence type="ECO:0000259" key="3">
    <source>
        <dbReference type="Pfam" id="PF00582"/>
    </source>
</evidence>
<protein>
    <recommendedName>
        <fullName evidence="2">Universal stress protein</fullName>
    </recommendedName>
</protein>